<dbReference type="GO" id="GO:0016787">
    <property type="term" value="F:hydrolase activity"/>
    <property type="evidence" value="ECO:0007669"/>
    <property type="project" value="UniProtKB-KW"/>
</dbReference>
<dbReference type="AlphaFoldDB" id="A0A2I1PB62"/>
<gene>
    <name evidence="5" type="ORF">CYJ76_05220</name>
</gene>
<evidence type="ECO:0000313" key="6">
    <source>
        <dbReference type="Proteomes" id="UP000234206"/>
    </source>
</evidence>
<organism evidence="5 6">
    <name type="scientific">Kytococcus schroeteri</name>
    <dbReference type="NCBI Taxonomy" id="138300"/>
    <lineage>
        <taxon>Bacteria</taxon>
        <taxon>Bacillati</taxon>
        <taxon>Actinomycetota</taxon>
        <taxon>Actinomycetes</taxon>
        <taxon>Micrococcales</taxon>
        <taxon>Kytococcaceae</taxon>
        <taxon>Kytococcus</taxon>
    </lineage>
</organism>
<sequence>MLPDPERTRTQEHTGPLPSGPEYPWTDALPTSGEAGELGAEAARWAERATDALDDLRLVADLSALVSIPSTGGSPEEVRVQRWGAETLRRMGGSVDEWDESVADLARLEDWPGQEVERTDLRGVVGRFGPAEGDPALILCGHTDVVPATDAELWSEHDPWTLVRGEDEHGVWFRGRGVTDMKGGVAAVLAAVRALQSVGFPFRRALAVHLVSGEEDGGSGAFATLRRGHTGEACVIAEPTAGHLVTANAGSLTFSLRLSGRAAHGAMAREGHNALLGLRAVVDALERLQEQRREDRPAPFDTVDDPWPLSIGIVRGGEWASTVLDDLVVEGRFGVRTDETPQEARAAFEQCVAEACAADDFLAEHPARVTWPGGVFAPGEMPSGHELGAQVADAVERAGYERPDRIGVPYGSDLRQYAAAGIPTLQYGPGDIRQAHSVDEWVDKEALVRCARAYVHLVVERCG</sequence>
<evidence type="ECO:0000256" key="3">
    <source>
        <dbReference type="SAM" id="MobiDB-lite"/>
    </source>
</evidence>
<feature type="compositionally biased region" description="Basic and acidic residues" evidence="3">
    <location>
        <begin position="1"/>
        <end position="12"/>
    </location>
</feature>
<dbReference type="RefSeq" id="WP_101849452.1">
    <property type="nucleotide sequence ID" value="NZ_PKIZ01000008.1"/>
</dbReference>
<dbReference type="PANTHER" id="PTHR43808:SF25">
    <property type="entry name" value="PEPTIDASE M20 DIMERISATION DOMAIN-CONTAINING PROTEIN"/>
    <property type="match status" value="1"/>
</dbReference>
<dbReference type="Gene3D" id="3.30.70.360">
    <property type="match status" value="1"/>
</dbReference>
<evidence type="ECO:0000313" key="5">
    <source>
        <dbReference type="EMBL" id="PKZ41857.1"/>
    </source>
</evidence>
<reference evidence="5 6" key="1">
    <citation type="submission" date="2017-12" db="EMBL/GenBank/DDBJ databases">
        <title>Phylogenetic diversity of female urinary microbiome.</title>
        <authorList>
            <person name="Thomas-White K."/>
            <person name="Wolfe A.J."/>
        </authorList>
    </citation>
    <scope>NUCLEOTIDE SEQUENCE [LARGE SCALE GENOMIC DNA]</scope>
    <source>
        <strain evidence="5 6">UMB1298</strain>
    </source>
</reference>
<dbReference type="Proteomes" id="UP000234206">
    <property type="component" value="Unassembled WGS sequence"/>
</dbReference>
<dbReference type="InterPro" id="IPR036264">
    <property type="entry name" value="Bact_exopeptidase_dim_dom"/>
</dbReference>
<evidence type="ECO:0000259" key="4">
    <source>
        <dbReference type="Pfam" id="PF07687"/>
    </source>
</evidence>
<dbReference type="OrthoDB" id="7055905at2"/>
<dbReference type="GO" id="GO:0046872">
    <property type="term" value="F:metal ion binding"/>
    <property type="evidence" value="ECO:0007669"/>
    <property type="project" value="UniProtKB-KW"/>
</dbReference>
<keyword evidence="2" id="KW-0378">Hydrolase</keyword>
<protein>
    <submittedName>
        <fullName evidence="5">Peptidase M20</fullName>
    </submittedName>
</protein>
<keyword evidence="1" id="KW-0479">Metal-binding</keyword>
<dbReference type="Pfam" id="PF01546">
    <property type="entry name" value="Peptidase_M20"/>
    <property type="match status" value="1"/>
</dbReference>
<proteinExistence type="predicted"/>
<dbReference type="SUPFAM" id="SSF53187">
    <property type="entry name" value="Zn-dependent exopeptidases"/>
    <property type="match status" value="1"/>
</dbReference>
<dbReference type="InterPro" id="IPR050072">
    <property type="entry name" value="Peptidase_M20A"/>
</dbReference>
<dbReference type="InterPro" id="IPR011650">
    <property type="entry name" value="Peptidase_M20_dimer"/>
</dbReference>
<name>A0A2I1PB62_9MICO</name>
<accession>A0A2I1PB62</accession>
<dbReference type="InterPro" id="IPR002933">
    <property type="entry name" value="Peptidase_M20"/>
</dbReference>
<keyword evidence="6" id="KW-1185">Reference proteome</keyword>
<dbReference type="Gene3D" id="3.40.630.10">
    <property type="entry name" value="Zn peptidases"/>
    <property type="match status" value="1"/>
</dbReference>
<dbReference type="EMBL" id="PKIZ01000008">
    <property type="protein sequence ID" value="PKZ41857.1"/>
    <property type="molecule type" value="Genomic_DNA"/>
</dbReference>
<evidence type="ECO:0000256" key="1">
    <source>
        <dbReference type="ARBA" id="ARBA00022723"/>
    </source>
</evidence>
<feature type="region of interest" description="Disordered" evidence="3">
    <location>
        <begin position="1"/>
        <end position="40"/>
    </location>
</feature>
<dbReference type="PANTHER" id="PTHR43808">
    <property type="entry name" value="ACETYLORNITHINE DEACETYLASE"/>
    <property type="match status" value="1"/>
</dbReference>
<feature type="domain" description="Peptidase M20 dimerisation" evidence="4">
    <location>
        <begin position="247"/>
        <end position="358"/>
    </location>
</feature>
<evidence type="ECO:0000256" key="2">
    <source>
        <dbReference type="ARBA" id="ARBA00022801"/>
    </source>
</evidence>
<dbReference type="Pfam" id="PF07687">
    <property type="entry name" value="M20_dimer"/>
    <property type="match status" value="1"/>
</dbReference>
<dbReference type="SUPFAM" id="SSF55031">
    <property type="entry name" value="Bacterial exopeptidase dimerisation domain"/>
    <property type="match status" value="1"/>
</dbReference>
<comment type="caution">
    <text evidence="5">The sequence shown here is derived from an EMBL/GenBank/DDBJ whole genome shotgun (WGS) entry which is preliminary data.</text>
</comment>